<accession>A0A2I1HPP5</accession>
<evidence type="ECO:0000256" key="1">
    <source>
        <dbReference type="SAM" id="MobiDB-lite"/>
    </source>
</evidence>
<feature type="region of interest" description="Disordered" evidence="1">
    <location>
        <begin position="1"/>
        <end position="27"/>
    </location>
</feature>
<name>A0A2I1HPP5_9GLOM</name>
<gene>
    <name evidence="2" type="ORF">RhiirA4_484878</name>
</gene>
<evidence type="ECO:0000313" key="3">
    <source>
        <dbReference type="Proteomes" id="UP000234323"/>
    </source>
</evidence>
<dbReference type="EMBL" id="LLXI01004587">
    <property type="protein sequence ID" value="PKY60773.1"/>
    <property type="molecule type" value="Genomic_DNA"/>
</dbReference>
<sequence>MRLQIYPYSIKDTSSPSSKGKKNDQDNSTQALFDYVSEQAEVLIAFTLGTFETTKGSKTSEPVIDEPETSKLSESIESISKVVDMLPKEISDKMKTDLQMYAWTIKLEDDPKEHMDMTIRERLIGEEIIHHFLEKDEIISS</sequence>
<keyword evidence="3" id="KW-1185">Reference proteome</keyword>
<dbReference type="Proteomes" id="UP000234323">
    <property type="component" value="Unassembled WGS sequence"/>
</dbReference>
<protein>
    <submittedName>
        <fullName evidence="2">Uncharacterized protein</fullName>
    </submittedName>
</protein>
<organism evidence="2 3">
    <name type="scientific">Rhizophagus irregularis</name>
    <dbReference type="NCBI Taxonomy" id="588596"/>
    <lineage>
        <taxon>Eukaryota</taxon>
        <taxon>Fungi</taxon>
        <taxon>Fungi incertae sedis</taxon>
        <taxon>Mucoromycota</taxon>
        <taxon>Glomeromycotina</taxon>
        <taxon>Glomeromycetes</taxon>
        <taxon>Glomerales</taxon>
        <taxon>Glomeraceae</taxon>
        <taxon>Rhizophagus</taxon>
    </lineage>
</organism>
<comment type="caution">
    <text evidence="2">The sequence shown here is derived from an EMBL/GenBank/DDBJ whole genome shotgun (WGS) entry which is preliminary data.</text>
</comment>
<dbReference type="AlphaFoldDB" id="A0A2I1HPP5"/>
<reference evidence="2 3" key="1">
    <citation type="submission" date="2015-10" db="EMBL/GenBank/DDBJ databases">
        <title>Genome analyses suggest a sexual origin of heterokaryosis in a supposedly ancient asexual fungus.</title>
        <authorList>
            <person name="Ropars J."/>
            <person name="Sedzielewska K."/>
            <person name="Noel J."/>
            <person name="Charron P."/>
            <person name="Farinelli L."/>
            <person name="Marton T."/>
            <person name="Kruger M."/>
            <person name="Pelin A."/>
            <person name="Brachmann A."/>
            <person name="Corradi N."/>
        </authorList>
    </citation>
    <scope>NUCLEOTIDE SEQUENCE [LARGE SCALE GENOMIC DNA]</scope>
    <source>
        <strain evidence="2 3">A4</strain>
    </source>
</reference>
<proteinExistence type="predicted"/>
<evidence type="ECO:0000313" key="2">
    <source>
        <dbReference type="EMBL" id="PKY60773.1"/>
    </source>
</evidence>